<protein>
    <recommendedName>
        <fullName evidence="2">GH64 domain-containing protein</fullName>
    </recommendedName>
</protein>
<evidence type="ECO:0000313" key="3">
    <source>
        <dbReference type="EMBL" id="OQD74729.1"/>
    </source>
</evidence>
<dbReference type="Proteomes" id="UP000191672">
    <property type="component" value="Unassembled WGS sequence"/>
</dbReference>
<sequence length="447" mass="47202">MLPLSWLSALLGIALAATALPRLAGPGNGFTVANPRGIEDLVITKVNILNGVYHRPSTTKTWHAKSAQANPGSLSLRLVNNFYGGQVNAYIQGLDSNNKIVFVLGDGSLVYPSSRGSGAPVAIRQNLAVPLTGTGGTFEIILPIALSSARIYFAEGELSFFMVKTPTGDGLVQPSTNPQDPNAGLNWGFVEFTYAADLTVFANISYVDFVGMILSMALSVTDGTGTQITRSLPSGAVSHICSGLVNQTSDEGYPWSSSCITSPSGTLLRVLSPGKIKSNAFESYWNTYVDQVWSHYTSNPLTINTQSGTGDAICQVSGATMTCNGDNRGYAKPTAADIWGCNSGPFERLASDNAVHVAVIPRLCAAFVRSTLLLAGGNVQPSLDSSHYYTVSPTDHYSRLIKQFEVDGKGYTFPYDDVSPDGNENASGTVSSGKPSVLTVYIGASPP</sequence>
<feature type="signal peptide" evidence="1">
    <location>
        <begin position="1"/>
        <end position="16"/>
    </location>
</feature>
<dbReference type="Gene3D" id="2.60.110.10">
    <property type="entry name" value="Thaumatin"/>
    <property type="match status" value="1"/>
</dbReference>
<dbReference type="PANTHER" id="PTHR38165">
    <property type="match status" value="1"/>
</dbReference>
<comment type="caution">
    <text evidence="3">The sequence shown here is derived from an EMBL/GenBank/DDBJ whole genome shotgun (WGS) entry which is preliminary data.</text>
</comment>
<dbReference type="STRING" id="416450.A0A1V6PCD2"/>
<evidence type="ECO:0000259" key="2">
    <source>
        <dbReference type="PROSITE" id="PS52006"/>
    </source>
</evidence>
<dbReference type="InterPro" id="IPR037176">
    <property type="entry name" value="Osmotin/thaumatin-like_sf"/>
</dbReference>
<dbReference type="Gene3D" id="3.30.920.50">
    <property type="entry name" value="Beta-1,3-glucanase, C-terminal domain"/>
    <property type="match status" value="1"/>
</dbReference>
<name>A0A1V6PCD2_9EURO</name>
<dbReference type="EMBL" id="MDYN01000166">
    <property type="protein sequence ID" value="OQD74729.1"/>
    <property type="molecule type" value="Genomic_DNA"/>
</dbReference>
<dbReference type="PANTHER" id="PTHR38165:SF1">
    <property type="entry name" value="GLUCANASE B"/>
    <property type="match status" value="1"/>
</dbReference>
<dbReference type="InterPro" id="IPR032477">
    <property type="entry name" value="Glyco_hydro_64"/>
</dbReference>
<feature type="chain" id="PRO_5012235279" description="GH64 domain-containing protein" evidence="1">
    <location>
        <begin position="17"/>
        <end position="447"/>
    </location>
</feature>
<feature type="domain" description="GH64" evidence="2">
    <location>
        <begin position="71"/>
        <end position="429"/>
    </location>
</feature>
<evidence type="ECO:0000256" key="1">
    <source>
        <dbReference type="SAM" id="SignalP"/>
    </source>
</evidence>
<gene>
    <name evidence="3" type="ORF">PENANT_c166G05627</name>
</gene>
<dbReference type="AlphaFoldDB" id="A0A1V6PCD2"/>
<evidence type="ECO:0000313" key="4">
    <source>
        <dbReference type="Proteomes" id="UP000191672"/>
    </source>
</evidence>
<accession>A0A1V6PCD2</accession>
<keyword evidence="4" id="KW-1185">Reference proteome</keyword>
<keyword evidence="1" id="KW-0732">Signal</keyword>
<proteinExistence type="predicted"/>
<dbReference type="Pfam" id="PF16483">
    <property type="entry name" value="Glyco_hydro_64"/>
    <property type="match status" value="1"/>
</dbReference>
<dbReference type="PROSITE" id="PS52006">
    <property type="entry name" value="GH64"/>
    <property type="match status" value="1"/>
</dbReference>
<reference evidence="4" key="1">
    <citation type="journal article" date="2017" name="Nat. Microbiol.">
        <title>Global analysis of biosynthetic gene clusters reveals vast potential of secondary metabolite production in Penicillium species.</title>
        <authorList>
            <person name="Nielsen J.C."/>
            <person name="Grijseels S."/>
            <person name="Prigent S."/>
            <person name="Ji B."/>
            <person name="Dainat J."/>
            <person name="Nielsen K.F."/>
            <person name="Frisvad J.C."/>
            <person name="Workman M."/>
            <person name="Nielsen J."/>
        </authorList>
    </citation>
    <scope>NUCLEOTIDE SEQUENCE [LARGE SCALE GENOMIC DNA]</scope>
    <source>
        <strain evidence="4">IBT 31811</strain>
    </source>
</reference>
<dbReference type="InterPro" id="IPR037398">
    <property type="entry name" value="Glyco_hydro_64_fam"/>
</dbReference>
<dbReference type="InterPro" id="IPR042517">
    <property type="entry name" value="Glyco_hydro_64_N_2"/>
</dbReference>
<organism evidence="3 4">
    <name type="scientific">Penicillium antarcticum</name>
    <dbReference type="NCBI Taxonomy" id="416450"/>
    <lineage>
        <taxon>Eukaryota</taxon>
        <taxon>Fungi</taxon>
        <taxon>Dikarya</taxon>
        <taxon>Ascomycota</taxon>
        <taxon>Pezizomycotina</taxon>
        <taxon>Eurotiomycetes</taxon>
        <taxon>Eurotiomycetidae</taxon>
        <taxon>Eurotiales</taxon>
        <taxon>Aspergillaceae</taxon>
        <taxon>Penicillium</taxon>
    </lineage>
</organism>